<name>A0ACB8U8L3_9APHY</name>
<proteinExistence type="predicted"/>
<keyword evidence="2" id="KW-1185">Reference proteome</keyword>
<protein>
    <submittedName>
        <fullName evidence="1">Uncharacterized protein</fullName>
    </submittedName>
</protein>
<dbReference type="EMBL" id="MU274907">
    <property type="protein sequence ID" value="KAI0090506.1"/>
    <property type="molecule type" value="Genomic_DNA"/>
</dbReference>
<accession>A0ACB8U8L3</accession>
<comment type="caution">
    <text evidence="1">The sequence shown here is derived from an EMBL/GenBank/DDBJ whole genome shotgun (WGS) entry which is preliminary data.</text>
</comment>
<organism evidence="1 2">
    <name type="scientific">Irpex rosettiformis</name>
    <dbReference type="NCBI Taxonomy" id="378272"/>
    <lineage>
        <taxon>Eukaryota</taxon>
        <taxon>Fungi</taxon>
        <taxon>Dikarya</taxon>
        <taxon>Basidiomycota</taxon>
        <taxon>Agaricomycotina</taxon>
        <taxon>Agaricomycetes</taxon>
        <taxon>Polyporales</taxon>
        <taxon>Irpicaceae</taxon>
        <taxon>Irpex</taxon>
    </lineage>
</organism>
<gene>
    <name evidence="1" type="ORF">BDY19DRAFT_712994</name>
</gene>
<reference evidence="1" key="1">
    <citation type="journal article" date="2021" name="Environ. Microbiol.">
        <title>Gene family expansions and transcriptome signatures uncover fungal adaptations to wood decay.</title>
        <authorList>
            <person name="Hage H."/>
            <person name="Miyauchi S."/>
            <person name="Viragh M."/>
            <person name="Drula E."/>
            <person name="Min B."/>
            <person name="Chaduli D."/>
            <person name="Navarro D."/>
            <person name="Favel A."/>
            <person name="Norest M."/>
            <person name="Lesage-Meessen L."/>
            <person name="Balint B."/>
            <person name="Merenyi Z."/>
            <person name="de Eugenio L."/>
            <person name="Morin E."/>
            <person name="Martinez A.T."/>
            <person name="Baldrian P."/>
            <person name="Stursova M."/>
            <person name="Martinez M.J."/>
            <person name="Novotny C."/>
            <person name="Magnuson J.K."/>
            <person name="Spatafora J.W."/>
            <person name="Maurice S."/>
            <person name="Pangilinan J."/>
            <person name="Andreopoulos W."/>
            <person name="LaButti K."/>
            <person name="Hundley H."/>
            <person name="Na H."/>
            <person name="Kuo A."/>
            <person name="Barry K."/>
            <person name="Lipzen A."/>
            <person name="Henrissat B."/>
            <person name="Riley R."/>
            <person name="Ahrendt S."/>
            <person name="Nagy L.G."/>
            <person name="Grigoriev I.V."/>
            <person name="Martin F."/>
            <person name="Rosso M.N."/>
        </authorList>
    </citation>
    <scope>NUCLEOTIDE SEQUENCE</scope>
    <source>
        <strain evidence="1">CBS 384.51</strain>
    </source>
</reference>
<evidence type="ECO:0000313" key="1">
    <source>
        <dbReference type="EMBL" id="KAI0090506.1"/>
    </source>
</evidence>
<dbReference type="Proteomes" id="UP001055072">
    <property type="component" value="Unassembled WGS sequence"/>
</dbReference>
<evidence type="ECO:0000313" key="2">
    <source>
        <dbReference type="Proteomes" id="UP001055072"/>
    </source>
</evidence>
<sequence>MHAHTVYRDRDAMARSAAAHEKLPRVPKSSEGKSDKASAADKDKDKETTTVITYCLEDHRVYVALAKDLEEAINLAYEVYPELTSIPRSRIQFTISVKVKQGSAQVVVSRTAWTYVAAQMRQFEIIYVHVLPEDTPVPRSPGPSEVLKDLSSTSPRTINNPRDRGLPVRTRGLRRRIPSYTRNRRVLPRGLAIESRGGSRAISSLEC</sequence>